<gene>
    <name evidence="1" type="ORF">CDL12_18097</name>
</gene>
<evidence type="ECO:0000313" key="1">
    <source>
        <dbReference type="EMBL" id="PIN09330.1"/>
    </source>
</evidence>
<name>A0A2G9GWE1_9LAMI</name>
<organism evidence="1 2">
    <name type="scientific">Handroanthus impetiginosus</name>
    <dbReference type="NCBI Taxonomy" id="429701"/>
    <lineage>
        <taxon>Eukaryota</taxon>
        <taxon>Viridiplantae</taxon>
        <taxon>Streptophyta</taxon>
        <taxon>Embryophyta</taxon>
        <taxon>Tracheophyta</taxon>
        <taxon>Spermatophyta</taxon>
        <taxon>Magnoliopsida</taxon>
        <taxon>eudicotyledons</taxon>
        <taxon>Gunneridae</taxon>
        <taxon>Pentapetalae</taxon>
        <taxon>asterids</taxon>
        <taxon>lamiids</taxon>
        <taxon>Lamiales</taxon>
        <taxon>Bignoniaceae</taxon>
        <taxon>Crescentiina</taxon>
        <taxon>Tabebuia alliance</taxon>
        <taxon>Handroanthus</taxon>
    </lineage>
</organism>
<accession>A0A2G9GWE1</accession>
<reference evidence="2" key="1">
    <citation type="journal article" date="2018" name="Gigascience">
        <title>Genome assembly of the Pink Ipe (Handroanthus impetiginosus, Bignoniaceae), a highly valued, ecologically keystone Neotropical timber forest tree.</title>
        <authorList>
            <person name="Silva-Junior O.B."/>
            <person name="Grattapaglia D."/>
            <person name="Novaes E."/>
            <person name="Collevatti R.G."/>
        </authorList>
    </citation>
    <scope>NUCLEOTIDE SEQUENCE [LARGE SCALE GENOMIC DNA]</scope>
    <source>
        <strain evidence="2">cv. UFG-1</strain>
    </source>
</reference>
<dbReference type="Proteomes" id="UP000231279">
    <property type="component" value="Unassembled WGS sequence"/>
</dbReference>
<sequence length="57" mass="6585">MASLIVFIRSVVVIYEPFSNLALNLDCDYATFARNFVSLEVTYSTYLYEEFDSSGWN</sequence>
<dbReference type="EMBL" id="NKXS01003560">
    <property type="protein sequence ID" value="PIN09330.1"/>
    <property type="molecule type" value="Genomic_DNA"/>
</dbReference>
<evidence type="ECO:0000313" key="2">
    <source>
        <dbReference type="Proteomes" id="UP000231279"/>
    </source>
</evidence>
<proteinExistence type="predicted"/>
<comment type="caution">
    <text evidence="1">The sequence shown here is derived from an EMBL/GenBank/DDBJ whole genome shotgun (WGS) entry which is preliminary data.</text>
</comment>
<protein>
    <submittedName>
        <fullName evidence="1">Uncharacterized protein</fullName>
    </submittedName>
</protein>
<dbReference type="AlphaFoldDB" id="A0A2G9GWE1"/>
<keyword evidence="2" id="KW-1185">Reference proteome</keyword>